<accession>A0ACA9LJ80</accession>
<evidence type="ECO:0000313" key="2">
    <source>
        <dbReference type="Proteomes" id="UP000789860"/>
    </source>
</evidence>
<dbReference type="EMBL" id="CAJVPM010005689">
    <property type="protein sequence ID" value="CAG8526802.1"/>
    <property type="molecule type" value="Genomic_DNA"/>
</dbReference>
<keyword evidence="2" id="KW-1185">Reference proteome</keyword>
<evidence type="ECO:0000313" key="1">
    <source>
        <dbReference type="EMBL" id="CAG8526802.1"/>
    </source>
</evidence>
<sequence>AFLEIEPDDPSLSYTLDVLGKKVLPTQQPFIMEYLDDVKILIIPMSKET</sequence>
<reference evidence="1" key="1">
    <citation type="submission" date="2021-06" db="EMBL/GenBank/DDBJ databases">
        <authorList>
            <person name="Kallberg Y."/>
            <person name="Tangrot J."/>
            <person name="Rosling A."/>
        </authorList>
    </citation>
    <scope>NUCLEOTIDE SEQUENCE</scope>
    <source>
        <strain evidence="1">AU212A</strain>
    </source>
</reference>
<proteinExistence type="predicted"/>
<name>A0ACA9LJ80_9GLOM</name>
<feature type="non-terminal residue" evidence="1">
    <location>
        <position position="1"/>
    </location>
</feature>
<comment type="caution">
    <text evidence="1">The sequence shown here is derived from an EMBL/GenBank/DDBJ whole genome shotgun (WGS) entry which is preliminary data.</text>
</comment>
<dbReference type="Proteomes" id="UP000789860">
    <property type="component" value="Unassembled WGS sequence"/>
</dbReference>
<protein>
    <submittedName>
        <fullName evidence="1">4980_t:CDS:1</fullName>
    </submittedName>
</protein>
<gene>
    <name evidence="1" type="ORF">SCALOS_LOCUS4291</name>
</gene>
<organism evidence="1 2">
    <name type="scientific">Scutellospora calospora</name>
    <dbReference type="NCBI Taxonomy" id="85575"/>
    <lineage>
        <taxon>Eukaryota</taxon>
        <taxon>Fungi</taxon>
        <taxon>Fungi incertae sedis</taxon>
        <taxon>Mucoromycota</taxon>
        <taxon>Glomeromycotina</taxon>
        <taxon>Glomeromycetes</taxon>
        <taxon>Diversisporales</taxon>
        <taxon>Gigasporaceae</taxon>
        <taxon>Scutellospora</taxon>
    </lineage>
</organism>